<reference evidence="1" key="1">
    <citation type="submission" date="2021-03" db="EMBL/GenBank/DDBJ databases">
        <title>Whole genome shotgun sequence of Actinoplanes consettensis NBRC 14913.</title>
        <authorList>
            <person name="Komaki H."/>
            <person name="Tamura T."/>
        </authorList>
    </citation>
    <scope>NUCLEOTIDE SEQUENCE</scope>
    <source>
        <strain evidence="1">NBRC 14913</strain>
    </source>
</reference>
<proteinExistence type="predicted"/>
<evidence type="ECO:0008006" key="3">
    <source>
        <dbReference type="Google" id="ProtNLM"/>
    </source>
</evidence>
<accession>A0A919VVI6</accession>
<sequence>MSSQTLVSLPDRVAGARPHGFELWDVSGLHSIAHLVPRSKGRCGIYVAGFRNGDRYVGQALDVAARFRALRLRFGDELASLAFRRVAADELDGVQREAVRRLESLGVVLRNVVHAGGRLDAGDFELLVSPAEQRLFLAAPRGGVRTADRRVEQSEQRERFAERFRRLSADPRFAAYQETLRRYVNGAVPFPVRTELAYWSLSAMPSTNAASYPRLFTLSVNSLETLFLYAPKGEPERPELCLNVDLGTLLEKWGSLEQLMARLPGVDAGEADYATRPQVATLTAFGARSAARLLGSRGVLAAARKLNLDLMRKGPTMHWRSHCFDLADLAVA</sequence>
<organism evidence="1 2">
    <name type="scientific">Winogradskya consettensis</name>
    <dbReference type="NCBI Taxonomy" id="113560"/>
    <lineage>
        <taxon>Bacteria</taxon>
        <taxon>Bacillati</taxon>
        <taxon>Actinomycetota</taxon>
        <taxon>Actinomycetes</taxon>
        <taxon>Micromonosporales</taxon>
        <taxon>Micromonosporaceae</taxon>
        <taxon>Winogradskya</taxon>
    </lineage>
</organism>
<gene>
    <name evidence="1" type="ORF">Aco04nite_71710</name>
</gene>
<evidence type="ECO:0000313" key="1">
    <source>
        <dbReference type="EMBL" id="GIM80619.1"/>
    </source>
</evidence>
<evidence type="ECO:0000313" key="2">
    <source>
        <dbReference type="Proteomes" id="UP000680865"/>
    </source>
</evidence>
<comment type="caution">
    <text evidence="1">The sequence shown here is derived from an EMBL/GenBank/DDBJ whole genome shotgun (WGS) entry which is preliminary data.</text>
</comment>
<dbReference type="AlphaFoldDB" id="A0A919VVI6"/>
<keyword evidence="2" id="KW-1185">Reference proteome</keyword>
<protein>
    <recommendedName>
        <fullName evidence="3">GIY-YIG nuclease family protein</fullName>
    </recommendedName>
</protein>
<dbReference type="Proteomes" id="UP000680865">
    <property type="component" value="Unassembled WGS sequence"/>
</dbReference>
<name>A0A919VVI6_9ACTN</name>
<dbReference type="EMBL" id="BOQP01000043">
    <property type="protein sequence ID" value="GIM80619.1"/>
    <property type="molecule type" value="Genomic_DNA"/>
</dbReference>